<evidence type="ECO:0000256" key="4">
    <source>
        <dbReference type="SAM" id="SignalP"/>
    </source>
</evidence>
<feature type="compositionally biased region" description="Polar residues" evidence="3">
    <location>
        <begin position="1165"/>
        <end position="1177"/>
    </location>
</feature>
<feature type="compositionally biased region" description="Low complexity" evidence="3">
    <location>
        <begin position="2433"/>
        <end position="2446"/>
    </location>
</feature>
<feature type="compositionally biased region" description="Polar residues" evidence="3">
    <location>
        <begin position="1506"/>
        <end position="1525"/>
    </location>
</feature>
<evidence type="ECO:0000256" key="3">
    <source>
        <dbReference type="SAM" id="MobiDB-lite"/>
    </source>
</evidence>
<feature type="compositionally biased region" description="Basic and acidic residues" evidence="3">
    <location>
        <begin position="1588"/>
        <end position="1602"/>
    </location>
</feature>
<feature type="compositionally biased region" description="Acidic residues" evidence="3">
    <location>
        <begin position="1259"/>
        <end position="1278"/>
    </location>
</feature>
<feature type="coiled-coil region" evidence="2">
    <location>
        <begin position="2294"/>
        <end position="2321"/>
    </location>
</feature>
<dbReference type="Proteomes" id="UP000515153">
    <property type="component" value="Chromosome VII"/>
</dbReference>
<evidence type="ECO:0008006" key="7">
    <source>
        <dbReference type="Google" id="ProtNLM"/>
    </source>
</evidence>
<feature type="region of interest" description="Disordered" evidence="3">
    <location>
        <begin position="1220"/>
        <end position="1415"/>
    </location>
</feature>
<feature type="compositionally biased region" description="Polar residues" evidence="3">
    <location>
        <begin position="2377"/>
        <end position="2391"/>
    </location>
</feature>
<evidence type="ECO:0000313" key="6">
    <source>
        <dbReference type="RefSeq" id="XP_030979748.1"/>
    </source>
</evidence>
<evidence type="ECO:0000313" key="5">
    <source>
        <dbReference type="Proteomes" id="UP000515153"/>
    </source>
</evidence>
<feature type="region of interest" description="Disordered" evidence="3">
    <location>
        <begin position="838"/>
        <end position="892"/>
    </location>
</feature>
<feature type="signal peptide" evidence="4">
    <location>
        <begin position="1"/>
        <end position="22"/>
    </location>
</feature>
<feature type="compositionally biased region" description="Basic and acidic residues" evidence="3">
    <location>
        <begin position="1104"/>
        <end position="1126"/>
    </location>
</feature>
<protein>
    <recommendedName>
        <fullName evidence="7">Myosin class II heavy chain</fullName>
    </recommendedName>
</protein>
<feature type="coiled-coil region" evidence="2">
    <location>
        <begin position="1707"/>
        <end position="1895"/>
    </location>
</feature>
<feature type="region of interest" description="Disordered" evidence="3">
    <location>
        <begin position="738"/>
        <end position="762"/>
    </location>
</feature>
<feature type="region of interest" description="Disordered" evidence="3">
    <location>
        <begin position="664"/>
        <end position="702"/>
    </location>
</feature>
<feature type="chain" id="PRO_5027745820" description="Myosin class II heavy chain" evidence="4">
    <location>
        <begin position="23"/>
        <end position="2492"/>
    </location>
</feature>
<feature type="region of interest" description="Disordered" evidence="3">
    <location>
        <begin position="134"/>
        <end position="247"/>
    </location>
</feature>
<feature type="compositionally biased region" description="Low complexity" evidence="3">
    <location>
        <begin position="230"/>
        <end position="243"/>
    </location>
</feature>
<feature type="coiled-coil region" evidence="2">
    <location>
        <begin position="1970"/>
        <end position="2186"/>
    </location>
</feature>
<dbReference type="PANTHER" id="PTHR32083:SF0">
    <property type="entry name" value="CILIA AND FLAGELLA-ASSOCIATED PROTEIN 58"/>
    <property type="match status" value="1"/>
</dbReference>
<organism evidence="5 6">
    <name type="scientific">Pyricularia grisea</name>
    <name type="common">Crabgrass-specific blast fungus</name>
    <name type="synonym">Magnaporthe grisea</name>
    <dbReference type="NCBI Taxonomy" id="148305"/>
    <lineage>
        <taxon>Eukaryota</taxon>
        <taxon>Fungi</taxon>
        <taxon>Dikarya</taxon>
        <taxon>Ascomycota</taxon>
        <taxon>Pezizomycotina</taxon>
        <taxon>Sordariomycetes</taxon>
        <taxon>Sordariomycetidae</taxon>
        <taxon>Magnaporthales</taxon>
        <taxon>Pyriculariaceae</taxon>
        <taxon>Pyricularia</taxon>
    </lineage>
</organism>
<keyword evidence="5" id="KW-1185">Reference proteome</keyword>
<dbReference type="KEGG" id="pgri:PgNI_10685"/>
<feature type="region of interest" description="Disordered" evidence="3">
    <location>
        <begin position="301"/>
        <end position="373"/>
    </location>
</feature>
<feature type="region of interest" description="Disordered" evidence="3">
    <location>
        <begin position="573"/>
        <end position="610"/>
    </location>
</feature>
<feature type="region of interest" description="Disordered" evidence="3">
    <location>
        <begin position="2357"/>
        <end position="2492"/>
    </location>
</feature>
<feature type="compositionally biased region" description="Low complexity" evidence="3">
    <location>
        <begin position="160"/>
        <end position="176"/>
    </location>
</feature>
<feature type="compositionally biased region" description="Acidic residues" evidence="3">
    <location>
        <begin position="2482"/>
        <end position="2492"/>
    </location>
</feature>
<dbReference type="PANTHER" id="PTHR32083">
    <property type="entry name" value="CILIA AND FLAGELLA-ASSOCIATED PROTEIN 58-RELATED"/>
    <property type="match status" value="1"/>
</dbReference>
<name>A0A6P8AXU7_PYRGI</name>
<feature type="region of interest" description="Disordered" evidence="3">
    <location>
        <begin position="1576"/>
        <end position="1624"/>
    </location>
</feature>
<reference evidence="5 6" key="1">
    <citation type="journal article" date="2019" name="Mol. Biol. Evol.">
        <title>Blast fungal genomes show frequent chromosomal changes, gene gains and losses, and effector gene turnover.</title>
        <authorList>
            <person name="Gomez Luciano L.B."/>
            <person name="Jason Tsai I."/>
            <person name="Chuma I."/>
            <person name="Tosa Y."/>
            <person name="Chen Y.H."/>
            <person name="Li J.Y."/>
            <person name="Li M.Y."/>
            <person name="Jade Lu M.Y."/>
            <person name="Nakayashiki H."/>
            <person name="Li W.H."/>
        </authorList>
    </citation>
    <scope>NUCLEOTIDE SEQUENCE [LARGE SCALE GENOMIC DNA]</scope>
    <source>
        <strain evidence="5 6">NI907</strain>
    </source>
</reference>
<reference evidence="6" key="2">
    <citation type="submission" date="2019-10" db="EMBL/GenBank/DDBJ databases">
        <authorList>
            <consortium name="NCBI Genome Project"/>
        </authorList>
    </citation>
    <scope>NUCLEOTIDE SEQUENCE</scope>
    <source>
        <strain evidence="6">NI907</strain>
    </source>
</reference>
<feature type="compositionally biased region" description="Low complexity" evidence="3">
    <location>
        <begin position="317"/>
        <end position="334"/>
    </location>
</feature>
<sequence>MFTTRLISATAVLMALVAGPLAASLHLAGGDFRMGVIYPRQQVTSLHFFDKALGGAKAQDITQSSDEKRPFQVGDDTFTDFKSAADRSCDNQKNSCAELSNNKKIDSSVNECDQQNTECKSAAATATQTAFNSLSKLSSPKIQSPPGATAQDNTRDHRALPSSSPTSPAVSTTSTADGDGSPILPPLQAPRLPDRVQQLLRTPPRSRGEDRNYVTTSWGSPYPKSETSDRLSSLSSASSADSSPGHHLEIQTPFLRLPPSFAEESPTEQNQPSFVSAAILANRARRPARGLTEDWIRQHTAAGDGSAEARHWLSDGAGDSENSSLSGSISGEEAAWFDESDLKTPRATTSAPRFPRTHQKYPRTRSSNETLKQADVHHLSRVTSATMASESESISPDGMMATNITEKALPEPPSTPKLPEATMMNGIGSSPLVEKRLPQTPKKSPTKQLPPATPRLKKKVPWKGKNIMILLPRDADRGKPGHAPMPLNEQDVAGIMKSWEELGYSTKGFHLDDTLGFIETGNQSQSRREWPTWEDLASDREQRNYKVTLPDLNAWKSYVEELQEAKLRALGVSFGDDDPPSSVSPAPISRQPSVTHYPPLPFSPPLPTSSAASNGGFPFPASFLGSGAPSPGIPSVPSPVSFNGRFPRQSISIPAGAFHMNGGLPSPHGYSPQSMFHHGHARGGSPSLANLSSMMSPTSPFQPDHYVPPMHTRHQSMQYPMLGHQVFQGARASPRLQELREDDEEPEERPPIKPLDVDLGSINKTGETLQGEIDAAEFDGATQGAEYHLEEQMRSQLEHDEDYSPHKEADDMAPTIEAGLAQHARGPSVQFAPQVERFREDGTDGGVLHHPQPHSRGHSLSQKYFQEPEGDSTDDGGSKSQEVTSASGSVPLPVQNMEFEFGDASQKHQSNFSMASNPWSEAGSVKSHASRRLGHKSQASLSGLNVEAPEFKFNPGGSFQPSQFSFTSDSFQPTTVFQAGTPTSAPKVPLSADSSTFSFGSSNINATAPVFSPGQSDFNFSASGPKFRPDAPTFTPLHSFTNSLTSPPLSGNEGPGGNIGGSIFGTIELSASDIIKAPKKTKAIPIVRPQSRDKAQEEESQYDEEGRVVDDTRTKRAKARSDDGHDVPLFAEPTAPTPMTEAQPEDLPQSDNIHVDVKSGDENGADTTVSSAFSDSLNAKAANSPPPLVPPQTSSLNWTPFEFKPQVDVQAFNSARPFGDDAGFKRQHKKTLSATAQPFIPSGFMFSGSEADTPKAEADEATADEATADETEQETVDEPEAHVTDSDNAEEETLEEAVEAEPAVTSELSNGTADIDTVQPVAAPTPPAVKKGLSASRYAASPSPPPQRKVSGLSASRYAASPPPASEEDNVKDQIRVPTERGQPLLITPPAVEDLRNKVEPPEQTPASERAGATFEEIDDIMRYINNDPSHGVNRTIDSAQWHQPSPKRHISLAAVTNNSPLHLAPHEVFRSDAPSPSPARHRLESVDAQQPILSTELEDPFVDQPTGSQFSGSNIHHLQGSETAPDSDWERAFSDEQHEKLESRVNFFDGHVNEVVGRLLASRLRPLEKALDSIQHAVSGRRPTSSRMDRRSASVDIQHSDADDEDEEVPAVRRSMSPRRDRRLDQIRTAVMEALAIQQRNTLPVPPKTESDGEMSEVRKAIEEMREQFGKSLHLDFRGEDLRNIVEDAVERRMVPTPQPVAVKGQEDLSEQFNELRAKAADLEQRLRLEESKVETELVLRRSAEDRLAECQRNLGMAETKIEVEIMNKGVFDQRIHDLEERLKQQEEKVEQEALARRTAEDRLAENQRLLRISSEEETRLREVLEEKEQKIKSIEESRGKTTMRLALLEASQTNSQKSQADSQNKINATETELREARQEARTWKAEAERVNNIARQQGSDLAQVNEQNKHLKKIIDTLGTQLEENERIRESWRGKFVSLQNDMTDAAAKITEDNALRIKKEQELLARQEVLDAKLQAEARTRERLESELERLEAGERQGIRAVNECKRLDTLLAELKTENHQLQQSSVRYQIEFQEARDSAAREVQRTRDAMQSQIDQANHEVNVVREELEDQVQRVRAQLDQVKLDADTSKAKYEMLLEDAQATHKNEMEALVRKHQVEIEDMQERHERVVNNTTEDAQRLEQNLLERLSISTSKSTNLQERIQHLEERLEIAKEAAAAAARAAKLSPVALEHSLQSQPLAVPAAARSTDLPEKISPQALRESIMVLQEQLQAREQTIEELEHQISKLDPEAETKITKRDDEIVWLRELLAVRHSDLQDVIAALDSDDYDRNAVKDAAIRLKANLQMEEQERERAMNGGSAINLPNIAASLRDAATPRVAQAVGPLAAAWGNWRKSREPSNSSSSAAVRPGHRSTPSRNNSTSQSNLFSGLMTPPASGLRQTPQSQQQQHQPTAFSSTGRRMTAQQLANRSRTMSSSSSASRTADNKMLAAQGTPSRGAPRTPPMMRPSSYDADAHAEEFDDAGFYDDE</sequence>
<feature type="region of interest" description="Disordered" evidence="3">
    <location>
        <begin position="1506"/>
        <end position="1531"/>
    </location>
</feature>
<feature type="compositionally biased region" description="Polar residues" evidence="3">
    <location>
        <begin position="2417"/>
        <end position="2432"/>
    </location>
</feature>
<gene>
    <name evidence="6" type="ORF">PgNI_10685</name>
</gene>
<feature type="compositionally biased region" description="Basic and acidic residues" evidence="3">
    <location>
        <begin position="1369"/>
        <end position="1379"/>
    </location>
</feature>
<feature type="compositionally biased region" description="Acidic residues" evidence="3">
    <location>
        <begin position="1287"/>
        <end position="1299"/>
    </location>
</feature>
<feature type="region of interest" description="Disordered" evidence="3">
    <location>
        <begin position="905"/>
        <end position="941"/>
    </location>
</feature>
<feature type="region of interest" description="Disordered" evidence="3">
    <location>
        <begin position="1083"/>
        <end position="1197"/>
    </location>
</feature>
<evidence type="ECO:0000256" key="1">
    <source>
        <dbReference type="ARBA" id="ARBA00023054"/>
    </source>
</evidence>
<feature type="region of interest" description="Disordered" evidence="3">
    <location>
        <begin position="435"/>
        <end position="457"/>
    </location>
</feature>
<keyword evidence="1 2" id="KW-0175">Coiled coil</keyword>
<accession>A0A6P8AXU7</accession>
<feature type="compositionally biased region" description="Polar residues" evidence="3">
    <location>
        <begin position="687"/>
        <end position="701"/>
    </location>
</feature>
<proteinExistence type="predicted"/>
<reference evidence="6" key="3">
    <citation type="submission" date="2025-08" db="UniProtKB">
        <authorList>
            <consortium name="RefSeq"/>
        </authorList>
    </citation>
    <scope>IDENTIFICATION</scope>
    <source>
        <strain evidence="6">NI907</strain>
    </source>
</reference>
<dbReference type="GeneID" id="41965564"/>
<evidence type="ECO:0000256" key="2">
    <source>
        <dbReference type="SAM" id="Coils"/>
    </source>
</evidence>
<feature type="compositionally biased region" description="Pro residues" evidence="3">
    <location>
        <begin position="598"/>
        <end position="607"/>
    </location>
</feature>
<dbReference type="GO" id="GO:0005856">
    <property type="term" value="C:cytoskeleton"/>
    <property type="evidence" value="ECO:0007669"/>
    <property type="project" value="TreeGrafter"/>
</dbReference>
<feature type="compositionally biased region" description="Polar residues" evidence="3">
    <location>
        <begin position="907"/>
        <end position="919"/>
    </location>
</feature>
<dbReference type="RefSeq" id="XP_030979748.1">
    <property type="nucleotide sequence ID" value="XM_031130658.1"/>
</dbReference>
<feature type="compositionally biased region" description="Low complexity" evidence="3">
    <location>
        <begin position="2404"/>
        <end position="2416"/>
    </location>
</feature>
<feature type="compositionally biased region" description="Polar residues" evidence="3">
    <location>
        <begin position="878"/>
        <end position="888"/>
    </location>
</feature>
<keyword evidence="4" id="KW-0732">Signal</keyword>